<dbReference type="AlphaFoldDB" id="A0A8J6F1S2"/>
<sequence>MAHNCKFGTCFSDPKLTVHGRMRTCVGAVPPCHMRNANFKKWDRVSRHMILKQMLSHRSENHNSVHSLQQYADLSRICRVLDRTLTRPMLNTMGSYSKCYKTGTCFINFI</sequence>
<name>A0A8J6F1S2_ELECQ</name>
<gene>
    <name evidence="1" type="ORF">GDO78_012739</name>
</gene>
<accession>A0A8J6F1S2</accession>
<proteinExistence type="predicted"/>
<dbReference type="EMBL" id="WNTK01000008">
    <property type="protein sequence ID" value="KAG9479218.1"/>
    <property type="molecule type" value="Genomic_DNA"/>
</dbReference>
<organism evidence="1 2">
    <name type="scientific">Eleutherodactylus coqui</name>
    <name type="common">Puerto Rican coqui</name>
    <dbReference type="NCBI Taxonomy" id="57060"/>
    <lineage>
        <taxon>Eukaryota</taxon>
        <taxon>Metazoa</taxon>
        <taxon>Chordata</taxon>
        <taxon>Craniata</taxon>
        <taxon>Vertebrata</taxon>
        <taxon>Euteleostomi</taxon>
        <taxon>Amphibia</taxon>
        <taxon>Batrachia</taxon>
        <taxon>Anura</taxon>
        <taxon>Neobatrachia</taxon>
        <taxon>Hyloidea</taxon>
        <taxon>Eleutherodactylidae</taxon>
        <taxon>Eleutherodactylinae</taxon>
        <taxon>Eleutherodactylus</taxon>
        <taxon>Eleutherodactylus</taxon>
    </lineage>
</organism>
<keyword evidence="2" id="KW-1185">Reference proteome</keyword>
<evidence type="ECO:0000313" key="2">
    <source>
        <dbReference type="Proteomes" id="UP000770717"/>
    </source>
</evidence>
<evidence type="ECO:0000313" key="1">
    <source>
        <dbReference type="EMBL" id="KAG9479218.1"/>
    </source>
</evidence>
<dbReference type="Proteomes" id="UP000770717">
    <property type="component" value="Unassembled WGS sequence"/>
</dbReference>
<protein>
    <submittedName>
        <fullName evidence="1">Uncharacterized protein</fullName>
    </submittedName>
</protein>
<reference evidence="1" key="1">
    <citation type="thesis" date="2020" institute="ProQuest LLC" country="789 East Eisenhower Parkway, Ann Arbor, MI, USA">
        <title>Comparative Genomics and Chromosome Evolution.</title>
        <authorList>
            <person name="Mudd A.B."/>
        </authorList>
    </citation>
    <scope>NUCLEOTIDE SEQUENCE</scope>
    <source>
        <strain evidence="1">HN-11 Male</strain>
        <tissue evidence="1">Kidney and liver</tissue>
    </source>
</reference>
<comment type="caution">
    <text evidence="1">The sequence shown here is derived from an EMBL/GenBank/DDBJ whole genome shotgun (WGS) entry which is preliminary data.</text>
</comment>